<protein>
    <submittedName>
        <fullName evidence="2">3-oxoadipate enol-lactonase</fullName>
    </submittedName>
</protein>
<dbReference type="InterPro" id="IPR026968">
    <property type="entry name" value="PcaD/CatD"/>
</dbReference>
<dbReference type="InterPro" id="IPR000073">
    <property type="entry name" value="AB_hydrolase_1"/>
</dbReference>
<dbReference type="Proteomes" id="UP000028607">
    <property type="component" value="Unassembled WGS sequence"/>
</dbReference>
<dbReference type="PRINTS" id="PR00111">
    <property type="entry name" value="ABHYDROLASE"/>
</dbReference>
<keyword evidence="3" id="KW-1185">Reference proteome</keyword>
<dbReference type="InterPro" id="IPR050266">
    <property type="entry name" value="AB_hydrolase_sf"/>
</dbReference>
<feature type="domain" description="AB hydrolase-1" evidence="1">
    <location>
        <begin position="23"/>
        <end position="242"/>
    </location>
</feature>
<dbReference type="PANTHER" id="PTHR43798">
    <property type="entry name" value="MONOACYLGLYCEROL LIPASE"/>
    <property type="match status" value="1"/>
</dbReference>
<reference evidence="2 3" key="2">
    <citation type="journal article" date="2015" name="Antonie Van Leeuwenhoek">
        <title>Thioclava indica sp. nov., isolated from surface seawater of the Indian Ocean.</title>
        <authorList>
            <person name="Liu Y."/>
            <person name="Lai Q."/>
            <person name="Du J."/>
            <person name="Xu H."/>
            <person name="Jiang L."/>
            <person name="Shao Z."/>
        </authorList>
    </citation>
    <scope>NUCLEOTIDE SEQUENCE [LARGE SCALE GENOMIC DNA]</scope>
    <source>
        <strain evidence="2 3">13D2W-2</strain>
    </source>
</reference>
<dbReference type="PATRIC" id="fig|1317124.6.peg.3150"/>
<evidence type="ECO:0000259" key="1">
    <source>
        <dbReference type="Pfam" id="PF00561"/>
    </source>
</evidence>
<proteinExistence type="predicted"/>
<accession>A0A085TT69</accession>
<dbReference type="OrthoDB" id="9793083at2"/>
<dbReference type="GO" id="GO:0047570">
    <property type="term" value="F:3-oxoadipate enol-lactonase activity"/>
    <property type="evidence" value="ECO:0007669"/>
    <property type="project" value="InterPro"/>
</dbReference>
<dbReference type="ESTHER" id="9rhob-a0a085tt69">
    <property type="family name" value="Carboxymethylbutenolide_lactonase"/>
</dbReference>
<dbReference type="SUPFAM" id="SSF53474">
    <property type="entry name" value="alpha/beta-Hydrolases"/>
    <property type="match status" value="1"/>
</dbReference>
<dbReference type="AlphaFoldDB" id="A0A085TT69"/>
<dbReference type="InterPro" id="IPR029058">
    <property type="entry name" value="AB_hydrolase_fold"/>
</dbReference>
<dbReference type="eggNOG" id="COG0596">
    <property type="taxonomic scope" value="Bacteria"/>
</dbReference>
<dbReference type="EMBL" id="AQRC01000014">
    <property type="protein sequence ID" value="KFE33916.1"/>
    <property type="molecule type" value="Genomic_DNA"/>
</dbReference>
<organism evidence="2 3">
    <name type="scientific">Thioclava atlantica</name>
    <dbReference type="NCBI Taxonomy" id="1317124"/>
    <lineage>
        <taxon>Bacteria</taxon>
        <taxon>Pseudomonadati</taxon>
        <taxon>Pseudomonadota</taxon>
        <taxon>Alphaproteobacteria</taxon>
        <taxon>Rhodobacterales</taxon>
        <taxon>Paracoccaceae</taxon>
        <taxon>Thioclava</taxon>
    </lineage>
</organism>
<evidence type="ECO:0000313" key="2">
    <source>
        <dbReference type="EMBL" id="KFE33916.1"/>
    </source>
</evidence>
<evidence type="ECO:0000313" key="3">
    <source>
        <dbReference type="Proteomes" id="UP000028607"/>
    </source>
</evidence>
<name>A0A085TT69_9RHOB</name>
<dbReference type="NCBIfam" id="TIGR02427">
    <property type="entry name" value="protocat_pcaD"/>
    <property type="match status" value="1"/>
</dbReference>
<reference evidence="3" key="1">
    <citation type="submission" date="2013-04" db="EMBL/GenBank/DDBJ databases">
        <title>Thioclava sp. 13D2W-2 Genome Sequencing.</title>
        <authorList>
            <person name="Lai Q."/>
            <person name="Li G."/>
            <person name="Shao Z."/>
        </authorList>
    </citation>
    <scope>NUCLEOTIDE SEQUENCE [LARGE SCALE GENOMIC DNA]</scope>
    <source>
        <strain evidence="3">13D2W-2</strain>
    </source>
</reference>
<dbReference type="Pfam" id="PF00561">
    <property type="entry name" value="Abhydrolase_1"/>
    <property type="match status" value="1"/>
</dbReference>
<dbReference type="GO" id="GO:0042952">
    <property type="term" value="P:beta-ketoadipate pathway"/>
    <property type="evidence" value="ECO:0007669"/>
    <property type="project" value="InterPro"/>
</dbReference>
<dbReference type="RefSeq" id="WP_038147996.1">
    <property type="nucleotide sequence ID" value="NZ_AQRC01000014.1"/>
</dbReference>
<gene>
    <name evidence="2" type="ORF">DW2_15660</name>
</gene>
<dbReference type="STRING" id="1317124.DW2_15660"/>
<sequence length="261" mass="28265">MHALTFDWGHTNYREDGSPSGRPIIFLNSLGTDLRMWDGLIAPLSAHRLVRLDNRGHGLSARSPQTPTIDDLAKDALALADHLEIEKAVFVGCSLGGLIVQEIARIAPERVEGVVLSNTAGRIGAREGWETRIAQVRESGLAAMTDAILERWFAPEFRAHPDCAIWATEVARCDREGYIGGCEVLAATDLEADLPRIAAPTLVIAGRHDGATLPEQVLGMAARIPGARTEMIETAGHLPAIETPDLVARHITDFLKEHALV</sequence>
<comment type="caution">
    <text evidence="2">The sequence shown here is derived from an EMBL/GenBank/DDBJ whole genome shotgun (WGS) entry which is preliminary data.</text>
</comment>
<dbReference type="Gene3D" id="3.40.50.1820">
    <property type="entry name" value="alpha/beta hydrolase"/>
    <property type="match status" value="1"/>
</dbReference>